<name>A0A368FQ15_ANCCA</name>
<evidence type="ECO:0000313" key="2">
    <source>
        <dbReference type="EMBL" id="RCN33618.1"/>
    </source>
</evidence>
<evidence type="ECO:0000313" key="3">
    <source>
        <dbReference type="Proteomes" id="UP000252519"/>
    </source>
</evidence>
<protein>
    <submittedName>
        <fullName evidence="2">Uncharacterized protein</fullName>
    </submittedName>
</protein>
<organism evidence="2 3">
    <name type="scientific">Ancylostoma caninum</name>
    <name type="common">Dog hookworm</name>
    <dbReference type="NCBI Taxonomy" id="29170"/>
    <lineage>
        <taxon>Eukaryota</taxon>
        <taxon>Metazoa</taxon>
        <taxon>Ecdysozoa</taxon>
        <taxon>Nematoda</taxon>
        <taxon>Chromadorea</taxon>
        <taxon>Rhabditida</taxon>
        <taxon>Rhabditina</taxon>
        <taxon>Rhabditomorpha</taxon>
        <taxon>Strongyloidea</taxon>
        <taxon>Ancylostomatidae</taxon>
        <taxon>Ancylostomatinae</taxon>
        <taxon>Ancylostoma</taxon>
    </lineage>
</organism>
<feature type="region of interest" description="Disordered" evidence="1">
    <location>
        <begin position="37"/>
        <end position="86"/>
    </location>
</feature>
<dbReference type="EMBL" id="JOJR01000890">
    <property type="protein sequence ID" value="RCN33618.1"/>
    <property type="molecule type" value="Genomic_DNA"/>
</dbReference>
<gene>
    <name evidence="2" type="ORF">ANCCAN_20550</name>
</gene>
<reference evidence="2 3" key="1">
    <citation type="submission" date="2014-10" db="EMBL/GenBank/DDBJ databases">
        <title>Draft genome of the hookworm Ancylostoma caninum.</title>
        <authorList>
            <person name="Mitreva M."/>
        </authorList>
    </citation>
    <scope>NUCLEOTIDE SEQUENCE [LARGE SCALE GENOMIC DNA]</scope>
    <source>
        <strain evidence="2 3">Baltimore</strain>
    </source>
</reference>
<dbReference type="Proteomes" id="UP000252519">
    <property type="component" value="Unassembled WGS sequence"/>
</dbReference>
<feature type="compositionally biased region" description="Basic and acidic residues" evidence="1">
    <location>
        <begin position="75"/>
        <end position="86"/>
    </location>
</feature>
<keyword evidence="3" id="KW-1185">Reference proteome</keyword>
<sequence>MLRTSSRTTLSPANTFEFTAGISEDSDYTSDVSFPIHHQPNSSAHQWDSHLHPHRYRHHPKDTTLQASYEDEEDAYHARPDPYHESAHHRYDSDYGRLHCSDWSTRLLHMVIQSWS</sequence>
<dbReference type="STRING" id="29170.A0A368FQ15"/>
<dbReference type="AlphaFoldDB" id="A0A368FQ15"/>
<proteinExistence type="predicted"/>
<comment type="caution">
    <text evidence="2">The sequence shown here is derived from an EMBL/GenBank/DDBJ whole genome shotgun (WGS) entry which is preliminary data.</text>
</comment>
<accession>A0A368FQ15</accession>
<dbReference type="OrthoDB" id="5831756at2759"/>
<evidence type="ECO:0000256" key="1">
    <source>
        <dbReference type="SAM" id="MobiDB-lite"/>
    </source>
</evidence>